<protein>
    <recommendedName>
        <fullName evidence="1">F-box domain-containing protein</fullName>
    </recommendedName>
</protein>
<dbReference type="Pfam" id="PF07734">
    <property type="entry name" value="FBA_1"/>
    <property type="match status" value="1"/>
</dbReference>
<dbReference type="PANTHER" id="PTHR31672:SF13">
    <property type="entry name" value="F-BOX PROTEIN CPR30-LIKE"/>
    <property type="match status" value="1"/>
</dbReference>
<keyword evidence="3" id="KW-1185">Reference proteome</keyword>
<dbReference type="PROSITE" id="PS50181">
    <property type="entry name" value="FBOX"/>
    <property type="match status" value="1"/>
</dbReference>
<dbReference type="EMBL" id="JAWXYG010000002">
    <property type="protein sequence ID" value="KAK4280365.1"/>
    <property type="molecule type" value="Genomic_DNA"/>
</dbReference>
<sequence>MSGNIPSNEIASEKPYQNIISNGNIPFIPSDVVQQILLNLEARSLFQLIFVRRDWNSLITSPNFVLRYSDRAFNSKDQLFLFMRGIGSYSEINYSLRKNNCDFSLFRVLETPYFFFCRKNELVGTSNGLICLTDGARYSYILWNPTVRRYVHLSRPLNAEILSVGFGFDRRINDFKVVCLDVRDNIFEEEDSAWVFSYTTWSWKHVVGDILSDKNQLHAPHVFIHGVLHWIGSKVENRQRHYIRTFDLADEVFGQMLLPENIGTDLISNSLWATEDSIVVSLFTTSMVWSVWVMKQYGVYESWTKIITTDNHFPLEVLHICKNNDMIIKRIDGKIVRYNPTTSMTSVPVLRESGIVCVTPHVESLYLLEKSRDVKSY</sequence>
<dbReference type="PANTHER" id="PTHR31672">
    <property type="entry name" value="BNACNNG10540D PROTEIN"/>
    <property type="match status" value="1"/>
</dbReference>
<accession>A0AAE1MZI8</accession>
<dbReference type="InterPro" id="IPR001810">
    <property type="entry name" value="F-box_dom"/>
</dbReference>
<evidence type="ECO:0000259" key="1">
    <source>
        <dbReference type="PROSITE" id="PS50181"/>
    </source>
</evidence>
<dbReference type="NCBIfam" id="TIGR01640">
    <property type="entry name" value="F_box_assoc_1"/>
    <property type="match status" value="1"/>
</dbReference>
<dbReference type="InterPro" id="IPR036047">
    <property type="entry name" value="F-box-like_dom_sf"/>
</dbReference>
<gene>
    <name evidence="2" type="ORF">QN277_011996</name>
</gene>
<comment type="caution">
    <text evidence="2">The sequence shown here is derived from an EMBL/GenBank/DDBJ whole genome shotgun (WGS) entry which is preliminary data.</text>
</comment>
<reference evidence="2" key="1">
    <citation type="submission" date="2023-10" db="EMBL/GenBank/DDBJ databases">
        <title>Chromosome-level genome of the transformable northern wattle, Acacia crassicarpa.</title>
        <authorList>
            <person name="Massaro I."/>
            <person name="Sinha N.R."/>
            <person name="Poethig S."/>
            <person name="Leichty A.R."/>
        </authorList>
    </citation>
    <scope>NUCLEOTIDE SEQUENCE</scope>
    <source>
        <strain evidence="2">Acra3RX</strain>
        <tissue evidence="2">Leaf</tissue>
    </source>
</reference>
<dbReference type="AlphaFoldDB" id="A0AAE1MZI8"/>
<dbReference type="InterPro" id="IPR006527">
    <property type="entry name" value="F-box-assoc_dom_typ1"/>
</dbReference>
<evidence type="ECO:0000313" key="2">
    <source>
        <dbReference type="EMBL" id="KAK4280365.1"/>
    </source>
</evidence>
<proteinExistence type="predicted"/>
<dbReference type="InterPro" id="IPR017451">
    <property type="entry name" value="F-box-assoc_interact_dom"/>
</dbReference>
<dbReference type="InterPro" id="IPR050796">
    <property type="entry name" value="SCF_F-box_component"/>
</dbReference>
<feature type="domain" description="F-box" evidence="1">
    <location>
        <begin position="22"/>
        <end position="68"/>
    </location>
</feature>
<evidence type="ECO:0000313" key="3">
    <source>
        <dbReference type="Proteomes" id="UP001293593"/>
    </source>
</evidence>
<organism evidence="2 3">
    <name type="scientific">Acacia crassicarpa</name>
    <name type="common">northern wattle</name>
    <dbReference type="NCBI Taxonomy" id="499986"/>
    <lineage>
        <taxon>Eukaryota</taxon>
        <taxon>Viridiplantae</taxon>
        <taxon>Streptophyta</taxon>
        <taxon>Embryophyta</taxon>
        <taxon>Tracheophyta</taxon>
        <taxon>Spermatophyta</taxon>
        <taxon>Magnoliopsida</taxon>
        <taxon>eudicotyledons</taxon>
        <taxon>Gunneridae</taxon>
        <taxon>Pentapetalae</taxon>
        <taxon>rosids</taxon>
        <taxon>fabids</taxon>
        <taxon>Fabales</taxon>
        <taxon>Fabaceae</taxon>
        <taxon>Caesalpinioideae</taxon>
        <taxon>mimosoid clade</taxon>
        <taxon>Acacieae</taxon>
        <taxon>Acacia</taxon>
    </lineage>
</organism>
<name>A0AAE1MZI8_9FABA</name>
<dbReference type="Proteomes" id="UP001293593">
    <property type="component" value="Unassembled WGS sequence"/>
</dbReference>
<dbReference type="SUPFAM" id="SSF81383">
    <property type="entry name" value="F-box domain"/>
    <property type="match status" value="1"/>
</dbReference>